<dbReference type="GO" id="GO:0042256">
    <property type="term" value="P:cytosolic ribosome assembly"/>
    <property type="evidence" value="ECO:0007669"/>
    <property type="project" value="UniProtKB-UniRule"/>
</dbReference>
<dbReference type="EMBL" id="AP017372">
    <property type="protein sequence ID" value="BAU58560.1"/>
    <property type="molecule type" value="Genomic_DNA"/>
</dbReference>
<evidence type="ECO:0000256" key="1">
    <source>
        <dbReference type="ARBA" id="ARBA00010574"/>
    </source>
</evidence>
<dbReference type="OrthoDB" id="9793681at2"/>
<dbReference type="PANTHER" id="PTHR21043">
    <property type="entry name" value="IOJAP SUPERFAMILY ORTHOLOG"/>
    <property type="match status" value="1"/>
</dbReference>
<evidence type="ECO:0000313" key="3">
    <source>
        <dbReference type="EMBL" id="BAU58560.1"/>
    </source>
</evidence>
<accession>A0A0X8XAM6</accession>
<dbReference type="InterPro" id="IPR004394">
    <property type="entry name" value="Iojap/RsfS/C7orf30"/>
</dbReference>
<dbReference type="GO" id="GO:0005737">
    <property type="term" value="C:cytoplasm"/>
    <property type="evidence" value="ECO:0007669"/>
    <property type="project" value="UniProtKB-SubCell"/>
</dbReference>
<keyword evidence="2" id="KW-0810">Translation regulation</keyword>
<dbReference type="RefSeq" id="WP_096409905.1">
    <property type="nucleotide sequence ID" value="NZ_AP017372.2"/>
</dbReference>
<protein>
    <recommendedName>
        <fullName evidence="2">Ribosomal silencing factor RsfS</fullName>
    </recommendedName>
</protein>
<dbReference type="AlphaFoldDB" id="A0A0X8XAM6"/>
<comment type="similarity">
    <text evidence="1 2">Belongs to the Iojap/RsfS family.</text>
</comment>
<comment type="subunit">
    <text evidence="2">Interacts with ribosomal protein uL14 (rplN).</text>
</comment>
<dbReference type="Gene3D" id="3.30.460.10">
    <property type="entry name" value="Beta Polymerase, domain 2"/>
    <property type="match status" value="1"/>
</dbReference>
<dbReference type="PANTHER" id="PTHR21043:SF0">
    <property type="entry name" value="MITOCHONDRIAL ASSEMBLY OF RIBOSOMAL LARGE SUBUNIT PROTEIN 1"/>
    <property type="match status" value="1"/>
</dbReference>
<dbReference type="SUPFAM" id="SSF81301">
    <property type="entry name" value="Nucleotidyltransferase"/>
    <property type="match status" value="1"/>
</dbReference>
<gene>
    <name evidence="2 3" type="primary">rsfS</name>
    <name evidence="3" type="ORF">HH1059_18720</name>
</gene>
<organism evidence="3 4">
    <name type="scientific">Halorhodospira halochloris</name>
    <name type="common">Ectothiorhodospira halochloris</name>
    <dbReference type="NCBI Taxonomy" id="1052"/>
    <lineage>
        <taxon>Bacteria</taxon>
        <taxon>Pseudomonadati</taxon>
        <taxon>Pseudomonadota</taxon>
        <taxon>Gammaproteobacteria</taxon>
        <taxon>Chromatiales</taxon>
        <taxon>Ectothiorhodospiraceae</taxon>
        <taxon>Halorhodospira</taxon>
    </lineage>
</organism>
<dbReference type="NCBIfam" id="TIGR00090">
    <property type="entry name" value="rsfS_iojap_ybeB"/>
    <property type="match status" value="1"/>
</dbReference>
<dbReference type="Proteomes" id="UP000218890">
    <property type="component" value="Chromosome"/>
</dbReference>
<name>A0A0X8XAM6_HALHR</name>
<dbReference type="HAMAP" id="MF_01477">
    <property type="entry name" value="Iojap_RsfS"/>
    <property type="match status" value="1"/>
</dbReference>
<dbReference type="GO" id="GO:0043023">
    <property type="term" value="F:ribosomal large subunit binding"/>
    <property type="evidence" value="ECO:0007669"/>
    <property type="project" value="TreeGrafter"/>
</dbReference>
<dbReference type="InterPro" id="IPR043519">
    <property type="entry name" value="NT_sf"/>
</dbReference>
<comment type="subcellular location">
    <subcellularLocation>
        <location evidence="2">Cytoplasm</location>
    </subcellularLocation>
</comment>
<dbReference type="GO" id="GO:0017148">
    <property type="term" value="P:negative regulation of translation"/>
    <property type="evidence" value="ECO:0007669"/>
    <property type="project" value="UniProtKB-UniRule"/>
</dbReference>
<dbReference type="KEGG" id="hhk:HH1059_18720"/>
<proteinExistence type="inferred from homology"/>
<keyword evidence="2" id="KW-0678">Repressor</keyword>
<comment type="function">
    <text evidence="2">Functions as a ribosomal silencing factor. Interacts with ribosomal protein uL14 (rplN), blocking formation of intersubunit bridge B8. Prevents association of the 30S and 50S ribosomal subunits and the formation of functional ribosomes, thus repressing translation.</text>
</comment>
<dbReference type="Pfam" id="PF02410">
    <property type="entry name" value="RsfS"/>
    <property type="match status" value="1"/>
</dbReference>
<dbReference type="GO" id="GO:0090071">
    <property type="term" value="P:negative regulation of ribosome biogenesis"/>
    <property type="evidence" value="ECO:0007669"/>
    <property type="project" value="UniProtKB-UniRule"/>
</dbReference>
<evidence type="ECO:0000313" key="4">
    <source>
        <dbReference type="Proteomes" id="UP000218890"/>
    </source>
</evidence>
<reference evidence="3" key="1">
    <citation type="submission" date="2016-02" db="EMBL/GenBank/DDBJ databases">
        <title>Halorhodospira halochloris DSM-1059 complete genome, version 2.</title>
        <authorList>
            <person name="Tsukatani Y."/>
        </authorList>
    </citation>
    <scope>NUCLEOTIDE SEQUENCE</scope>
    <source>
        <strain evidence="3">DSM 1059</strain>
    </source>
</reference>
<evidence type="ECO:0000256" key="2">
    <source>
        <dbReference type="HAMAP-Rule" id="MF_01477"/>
    </source>
</evidence>
<keyword evidence="2" id="KW-0963">Cytoplasm</keyword>
<keyword evidence="4" id="KW-1185">Reference proteome</keyword>
<sequence>MHLQELENIVRQALEDIKAEQTVVIDVRERTPITDLVVVTTGNSGRHIQSIARHVVDAAKKQGLSNLAIEGDQAGSEWVLIDLGDVVLHVMTAESRDFYRLERMWEMDDEMQVGSG</sequence>